<dbReference type="VEuPathDB" id="FungiDB:RhiirA1_459282"/>
<sequence>MALLLIDSKCDLYIVAERWTKSLDIVNLDGYRCKLVENNIALDVCAFIGNHFSYLEIIEIDWKYKLPTYSILFERNTNLIESVICPRCEKEEKYWNHIWIHEDNKVIPLEVESAIVKMVEIYEATNQMDMVVKPIRCINI</sequence>
<accession>A0A2N0NIA2</accession>
<dbReference type="AlphaFoldDB" id="A0A2N0NIA2"/>
<evidence type="ECO:0000313" key="4">
    <source>
        <dbReference type="Proteomes" id="UP000232722"/>
    </source>
</evidence>
<gene>
    <name evidence="2" type="ORF">RhiirA1_459282</name>
    <name evidence="1" type="ORF">RhiirA5_439101</name>
</gene>
<dbReference type="Proteomes" id="UP000232688">
    <property type="component" value="Unassembled WGS sequence"/>
</dbReference>
<name>A0A2N0NIA2_9GLOM</name>
<reference evidence="2 3" key="3">
    <citation type="submission" date="2017-10" db="EMBL/GenBank/DDBJ databases">
        <title>Extensive intraspecific genome diversity in a model arbuscular mycorrhizal fungus.</title>
        <authorList>
            <person name="Chen E.C.H."/>
            <person name="Morin E."/>
            <person name="Baudet D."/>
            <person name="Noel J."/>
            <person name="Ndikumana S."/>
            <person name="Charron P."/>
            <person name="St-Onge C."/>
            <person name="Giorgi J."/>
            <person name="Grigoriev I.V."/>
            <person name="Roux C."/>
            <person name="Martin F.M."/>
            <person name="Corradi N."/>
        </authorList>
    </citation>
    <scope>NUCLEOTIDE SEQUENCE [LARGE SCALE GENOMIC DNA]</scope>
    <source>
        <strain evidence="2 3">A1</strain>
    </source>
</reference>
<evidence type="ECO:0000313" key="1">
    <source>
        <dbReference type="EMBL" id="PKB94303.1"/>
    </source>
</evidence>
<organism evidence="1 4">
    <name type="scientific">Rhizophagus irregularis</name>
    <dbReference type="NCBI Taxonomy" id="588596"/>
    <lineage>
        <taxon>Eukaryota</taxon>
        <taxon>Fungi</taxon>
        <taxon>Fungi incertae sedis</taxon>
        <taxon>Mucoromycota</taxon>
        <taxon>Glomeromycotina</taxon>
        <taxon>Glomeromycetes</taxon>
        <taxon>Glomerales</taxon>
        <taxon>Glomeraceae</taxon>
        <taxon>Rhizophagus</taxon>
    </lineage>
</organism>
<reference evidence="2 3" key="4">
    <citation type="submission" date="2017-10" db="EMBL/GenBank/DDBJ databases">
        <title>Genome analyses suggest a sexual origin of heterokaryosis in a supposedly ancient asexual fungus.</title>
        <authorList>
            <person name="Corradi N."/>
            <person name="Sedzielewska K."/>
            <person name="Noel J."/>
            <person name="Charron P."/>
            <person name="Farinelli L."/>
            <person name="Marton T."/>
            <person name="Kruger M."/>
            <person name="Pelin A."/>
            <person name="Brachmann A."/>
            <person name="Corradi N."/>
        </authorList>
    </citation>
    <scope>NUCLEOTIDE SEQUENCE [LARGE SCALE GENOMIC DNA]</scope>
    <source>
        <strain evidence="2 3">A1</strain>
    </source>
</reference>
<dbReference type="VEuPathDB" id="FungiDB:RhiirFUN_005056"/>
<evidence type="ECO:0000313" key="3">
    <source>
        <dbReference type="Proteomes" id="UP000232688"/>
    </source>
</evidence>
<reference evidence="1 4" key="2">
    <citation type="submission" date="2017-09" db="EMBL/GenBank/DDBJ databases">
        <title>Extensive intraspecific genome diversity in a model arbuscular mycorrhizal fungus.</title>
        <authorList>
            <person name="Chen E.C."/>
            <person name="Morin E."/>
            <person name="Beaudet D."/>
            <person name="Noel J."/>
            <person name="Ndikumana S."/>
            <person name="Charron P."/>
            <person name="St-Onge C."/>
            <person name="Giorgi J."/>
            <person name="Grigoriev I.V."/>
            <person name="Roux C."/>
            <person name="Martin F.M."/>
            <person name="Corradi N."/>
        </authorList>
    </citation>
    <scope>NUCLEOTIDE SEQUENCE [LARGE SCALE GENOMIC DNA]</scope>
    <source>
        <strain evidence="1 4">A5</strain>
    </source>
</reference>
<dbReference type="Proteomes" id="UP000232722">
    <property type="component" value="Unassembled WGS sequence"/>
</dbReference>
<comment type="caution">
    <text evidence="1">The sequence shown here is derived from an EMBL/GenBank/DDBJ whole genome shotgun (WGS) entry which is preliminary data.</text>
</comment>
<reference evidence="1 4" key="1">
    <citation type="submission" date="2016-04" db="EMBL/GenBank/DDBJ databases">
        <title>Genome analyses suggest a sexual origin of heterokaryosis in a supposedly ancient asexual fungus.</title>
        <authorList>
            <person name="Ropars J."/>
            <person name="Sedzielewska K."/>
            <person name="Noel J."/>
            <person name="Charron P."/>
            <person name="Farinelli L."/>
            <person name="Marton T."/>
            <person name="Kruger M."/>
            <person name="Pelin A."/>
            <person name="Brachmann A."/>
            <person name="Corradi N."/>
        </authorList>
    </citation>
    <scope>NUCLEOTIDE SEQUENCE [LARGE SCALE GENOMIC DNA]</scope>
    <source>
        <strain evidence="1 4">A5</strain>
    </source>
</reference>
<evidence type="ECO:0000313" key="2">
    <source>
        <dbReference type="EMBL" id="PKC66768.1"/>
    </source>
</evidence>
<dbReference type="EMBL" id="LLXH01000439">
    <property type="protein sequence ID" value="PKC66768.1"/>
    <property type="molecule type" value="Genomic_DNA"/>
</dbReference>
<proteinExistence type="predicted"/>
<dbReference type="EMBL" id="LLXJ01006302">
    <property type="protein sequence ID" value="PKB94303.1"/>
    <property type="molecule type" value="Genomic_DNA"/>
</dbReference>
<protein>
    <submittedName>
        <fullName evidence="1">Uncharacterized protein</fullName>
    </submittedName>
</protein>